<feature type="repeat" description="ANK" evidence="3">
    <location>
        <begin position="728"/>
        <end position="760"/>
    </location>
</feature>
<keyword evidence="3" id="KW-0040">ANK repeat</keyword>
<dbReference type="OrthoDB" id="10252235at2759"/>
<dbReference type="PRINTS" id="PR01607">
    <property type="entry name" value="APYRASEFAMLY"/>
</dbReference>
<dbReference type="Pfam" id="PF00149">
    <property type="entry name" value="Metallophos"/>
    <property type="match status" value="1"/>
</dbReference>
<dbReference type="Proteomes" id="UP000694845">
    <property type="component" value="Unplaced"/>
</dbReference>
<dbReference type="Gene3D" id="1.25.40.20">
    <property type="entry name" value="Ankyrin repeat-containing domain"/>
    <property type="match status" value="1"/>
</dbReference>
<dbReference type="GO" id="GO:0009166">
    <property type="term" value="P:nucleotide catabolic process"/>
    <property type="evidence" value="ECO:0007669"/>
    <property type="project" value="InterPro"/>
</dbReference>
<organism evidence="6 7">
    <name type="scientific">Acanthaster planci</name>
    <name type="common">Crown-of-thorns starfish</name>
    <dbReference type="NCBI Taxonomy" id="133434"/>
    <lineage>
        <taxon>Eukaryota</taxon>
        <taxon>Metazoa</taxon>
        <taxon>Echinodermata</taxon>
        <taxon>Eleutherozoa</taxon>
        <taxon>Asterozoa</taxon>
        <taxon>Asteroidea</taxon>
        <taxon>Valvatacea</taxon>
        <taxon>Valvatida</taxon>
        <taxon>Acanthasteridae</taxon>
        <taxon>Acanthaster</taxon>
    </lineage>
</organism>
<dbReference type="GeneID" id="110988384"/>
<proteinExistence type="inferred from homology"/>
<name>A0A8B7ZQ48_ACAPL</name>
<dbReference type="InterPro" id="IPR041821">
    <property type="entry name" value="CG11883_N"/>
</dbReference>
<dbReference type="InterPro" id="IPR029052">
    <property type="entry name" value="Metallo-depent_PP-like"/>
</dbReference>
<dbReference type="InterPro" id="IPR036907">
    <property type="entry name" value="5'-Nucleotdase_C_sf"/>
</dbReference>
<feature type="domain" description="Calcineurin-like phosphoesterase" evidence="4">
    <location>
        <begin position="66"/>
        <end position="270"/>
    </location>
</feature>
<evidence type="ECO:0000256" key="3">
    <source>
        <dbReference type="PROSITE-ProRule" id="PRU00023"/>
    </source>
</evidence>
<dbReference type="InterPro" id="IPR002110">
    <property type="entry name" value="Ankyrin_rpt"/>
</dbReference>
<dbReference type="SUPFAM" id="SSF55816">
    <property type="entry name" value="5'-nucleotidase (syn. UDP-sugar hydrolase), C-terminal domain"/>
    <property type="match status" value="1"/>
</dbReference>
<sequence>MGSTCSFGSAAVQDQEEEVVRWRGHVLYGNGLDGSSPTLSRKSSRQRQLSADIKAMYTSRNTVTLTLLHFNDVYNVEPREWEPVGGAARFATVVKGFLDESPLVFFSGDALNPSILSNVTRGQHMVPILNALKVNTAVYGNHDFDFGVDELEDIVRDTNFPWMISNVIDNFTGQPLADGLVTRTVTCQGKKIGLIGLVEEEWLVTLATIDREDLTYLDFVEQGAKLAQELKQQGMDYVIALTHMRMPNDVRLAENVDDIDLILGGHDHDYEVMEVNGKYIVKSGTDFRTLSRLELTFTDFYQTSVEVERIDITSEIPEDEEVKEIVGTYQKILGKELEGTLGNIEVDLDARFASIRTQETNLGNFVTDIMLATSSADVALLNSGTFRSDMVHPAGNFKKKDLMCLLPIVDSLIVLQLTGMQLWQALENGVSQHPKKDGRFPQVGGMKFGFDPDAPPGCRVDPYSISVGGQPLSPSKVYRLCTKDYVAEGKDGYDVLRTCKHLSSVEEGPVLSTIVQNHFLSVRIVKGLKPCRSGHRQSLISLNRRHSLMRQASLDMAERAQCIIAPHVEGRIFHLTQEERHRLEDHQSQFLQAYKDELEIRLTDTNNTHIHHTATSTYHRTLTTPIPEVVISNTTPDSLVEDEDEIATPSSSFVAIYDDDEMRCMWTAVKQDDVQEVQRLHQEQYVNLNFMYEQTSALHVAAEHSSLRVAGYLLQEAKMDPDIREAQFKNTPLMIAAMKGDVAMAELLICNAASLDAINQEGKCAKEFLSEVSSSQLASLLTAPGDASEDTAASKNGAVL</sequence>
<dbReference type="InterPro" id="IPR006179">
    <property type="entry name" value="5_nucleotidase/apyrase"/>
</dbReference>
<dbReference type="InterPro" id="IPR008334">
    <property type="entry name" value="5'-Nucleotdase_C"/>
</dbReference>
<dbReference type="InterPro" id="IPR004843">
    <property type="entry name" value="Calcineurin-like_PHP"/>
</dbReference>
<feature type="domain" description="5'-Nucleotidase C-terminal" evidence="5">
    <location>
        <begin position="342"/>
        <end position="496"/>
    </location>
</feature>
<keyword evidence="6" id="KW-1185">Reference proteome</keyword>
<evidence type="ECO:0000256" key="1">
    <source>
        <dbReference type="ARBA" id="ARBA00006654"/>
    </source>
</evidence>
<dbReference type="Pfam" id="PF02872">
    <property type="entry name" value="5_nucleotid_C"/>
    <property type="match status" value="1"/>
</dbReference>
<accession>A0A8B7ZQ48</accession>
<reference evidence="7 8" key="1">
    <citation type="submission" date="2025-04" db="UniProtKB">
        <authorList>
            <consortium name="RefSeq"/>
        </authorList>
    </citation>
    <scope>IDENTIFICATION</scope>
</reference>
<dbReference type="SUPFAM" id="SSF48403">
    <property type="entry name" value="Ankyrin repeat"/>
    <property type="match status" value="1"/>
</dbReference>
<dbReference type="OMA" id="TRGQHMV"/>
<evidence type="ECO:0000259" key="4">
    <source>
        <dbReference type="Pfam" id="PF00149"/>
    </source>
</evidence>
<dbReference type="CDD" id="cd07406">
    <property type="entry name" value="MPP_CG11883_N"/>
    <property type="match status" value="1"/>
</dbReference>
<dbReference type="PANTHER" id="PTHR11575">
    <property type="entry name" value="5'-NUCLEOTIDASE-RELATED"/>
    <property type="match status" value="1"/>
</dbReference>
<dbReference type="InterPro" id="IPR036770">
    <property type="entry name" value="Ankyrin_rpt-contain_sf"/>
</dbReference>
<dbReference type="Pfam" id="PF13637">
    <property type="entry name" value="Ank_4"/>
    <property type="match status" value="1"/>
</dbReference>
<dbReference type="Gene3D" id="3.90.780.10">
    <property type="entry name" value="5'-Nucleotidase, C-terminal domain"/>
    <property type="match status" value="1"/>
</dbReference>
<keyword evidence="2" id="KW-0732">Signal</keyword>
<dbReference type="SUPFAM" id="SSF56300">
    <property type="entry name" value="Metallo-dependent phosphatases"/>
    <property type="match status" value="1"/>
</dbReference>
<dbReference type="GO" id="GO:0016787">
    <property type="term" value="F:hydrolase activity"/>
    <property type="evidence" value="ECO:0007669"/>
    <property type="project" value="InterPro"/>
</dbReference>
<evidence type="ECO:0000313" key="6">
    <source>
        <dbReference type="Proteomes" id="UP000694845"/>
    </source>
</evidence>
<comment type="similarity">
    <text evidence="1">Belongs to the 5'-nucleotidase family.</text>
</comment>
<dbReference type="Gene3D" id="3.60.21.10">
    <property type="match status" value="1"/>
</dbReference>
<evidence type="ECO:0000313" key="8">
    <source>
        <dbReference type="RefSeq" id="XP_022107520.1"/>
    </source>
</evidence>
<dbReference type="AlphaFoldDB" id="A0A8B7ZQ48"/>
<evidence type="ECO:0000256" key="2">
    <source>
        <dbReference type="ARBA" id="ARBA00022729"/>
    </source>
</evidence>
<dbReference type="PROSITE" id="PS50088">
    <property type="entry name" value="ANK_REPEAT"/>
    <property type="match status" value="1"/>
</dbReference>
<dbReference type="SMART" id="SM00248">
    <property type="entry name" value="ANK"/>
    <property type="match status" value="2"/>
</dbReference>
<gene>
    <name evidence="7 8" type="primary">LOC110988384</name>
</gene>
<dbReference type="PANTHER" id="PTHR11575:SF48">
    <property type="entry name" value="5'-NUCLEOTIDASE"/>
    <property type="match status" value="1"/>
</dbReference>
<dbReference type="RefSeq" id="XP_022107520.1">
    <property type="nucleotide sequence ID" value="XM_022251828.1"/>
</dbReference>
<protein>
    <submittedName>
        <fullName evidence="7 8">Uncharacterized protein LOC110988384</fullName>
    </submittedName>
</protein>
<evidence type="ECO:0000313" key="7">
    <source>
        <dbReference type="RefSeq" id="XP_022107519.1"/>
    </source>
</evidence>
<dbReference type="RefSeq" id="XP_022107519.1">
    <property type="nucleotide sequence ID" value="XM_022251827.1"/>
</dbReference>
<evidence type="ECO:0000259" key="5">
    <source>
        <dbReference type="Pfam" id="PF02872"/>
    </source>
</evidence>
<dbReference type="KEGG" id="aplc:110988384"/>